<gene>
    <name evidence="2" type="primary">yaaA</name>
    <name evidence="2" type="ORF">ACFOEN_03720</name>
</gene>
<dbReference type="RefSeq" id="WP_377301212.1">
    <property type="nucleotide sequence ID" value="NZ_CP180191.1"/>
</dbReference>
<comment type="caution">
    <text evidence="2">The sequence shown here is derived from an EMBL/GenBank/DDBJ whole genome shotgun (WGS) entry which is preliminary data.</text>
</comment>
<dbReference type="PANTHER" id="PTHR30283">
    <property type="entry name" value="PEROXIDE STRESS RESPONSE PROTEIN YAAA"/>
    <property type="match status" value="1"/>
</dbReference>
<sequence length="263" mass="29190">MLILLSPAKTLDYETPPQTDLKTAPIFHDRAAQLIEVLKTKTPADIAALMELSDALSQLNVARYQGWVPNPQPAMYPAGIKQAALAFDGDVYDGLQARKMTEADLLWMHKHLRILSGLYGILRPLDLMQPHRLEMGTKLKTATAKDLYNYWRSTITPTLAEMAKDAGSPAAIVNLASEEYFGAVDAKALGAQLPLITCVFEEARGRGEFKVISFNAKKARGQMARFAVLNRITDPQQLKTFAEDGYAFAPTASMSTRWVFRRT</sequence>
<evidence type="ECO:0000313" key="2">
    <source>
        <dbReference type="EMBL" id="MFC3146747.1"/>
    </source>
</evidence>
<evidence type="ECO:0000313" key="3">
    <source>
        <dbReference type="Proteomes" id="UP001595556"/>
    </source>
</evidence>
<keyword evidence="3" id="KW-1185">Reference proteome</keyword>
<reference evidence="3" key="1">
    <citation type="journal article" date="2019" name="Int. J. Syst. Evol. Microbiol.">
        <title>The Global Catalogue of Microorganisms (GCM) 10K type strain sequencing project: providing services to taxonomists for standard genome sequencing and annotation.</title>
        <authorList>
            <consortium name="The Broad Institute Genomics Platform"/>
            <consortium name="The Broad Institute Genome Sequencing Center for Infectious Disease"/>
            <person name="Wu L."/>
            <person name="Ma J."/>
        </authorList>
    </citation>
    <scope>NUCLEOTIDE SEQUENCE [LARGE SCALE GENOMIC DNA]</scope>
    <source>
        <strain evidence="3">KCTC 52168</strain>
    </source>
</reference>
<dbReference type="HAMAP" id="MF_00652">
    <property type="entry name" value="UPF0246"/>
    <property type="match status" value="1"/>
</dbReference>
<dbReference type="Proteomes" id="UP001595556">
    <property type="component" value="Unassembled WGS sequence"/>
</dbReference>
<proteinExistence type="inferred from homology"/>
<protein>
    <recommendedName>
        <fullName evidence="1">UPF0246 protein ACFOEN_03720</fullName>
    </recommendedName>
</protein>
<dbReference type="NCBIfam" id="NF002542">
    <property type="entry name" value="PRK02101.1-3"/>
    <property type="match status" value="1"/>
</dbReference>
<accession>A0ABV7GZK3</accession>
<comment type="similarity">
    <text evidence="1">Belongs to the UPF0246 family.</text>
</comment>
<evidence type="ECO:0000256" key="1">
    <source>
        <dbReference type="HAMAP-Rule" id="MF_00652"/>
    </source>
</evidence>
<dbReference type="EMBL" id="JBHRTI010000003">
    <property type="protein sequence ID" value="MFC3146747.1"/>
    <property type="molecule type" value="Genomic_DNA"/>
</dbReference>
<dbReference type="InterPro" id="IPR005583">
    <property type="entry name" value="YaaA"/>
</dbReference>
<dbReference type="PANTHER" id="PTHR30283:SF4">
    <property type="entry name" value="PEROXIDE STRESS RESISTANCE PROTEIN YAAA"/>
    <property type="match status" value="1"/>
</dbReference>
<dbReference type="Pfam" id="PF03883">
    <property type="entry name" value="H2O2_YaaD"/>
    <property type="match status" value="1"/>
</dbReference>
<name>A0ABV7GZK3_9BURK</name>
<organism evidence="2 3">
    <name type="scientific">Piscinibacterium candidicorallinum</name>
    <dbReference type="NCBI Taxonomy" id="1793872"/>
    <lineage>
        <taxon>Bacteria</taxon>
        <taxon>Pseudomonadati</taxon>
        <taxon>Pseudomonadota</taxon>
        <taxon>Betaproteobacteria</taxon>
        <taxon>Burkholderiales</taxon>
        <taxon>Piscinibacterium</taxon>
    </lineage>
</organism>